<comment type="caution">
    <text evidence="2">The sequence shown here is derived from an EMBL/GenBank/DDBJ whole genome shotgun (WGS) entry which is preliminary data.</text>
</comment>
<sequence>MSDYWVNTAASNENVTEEGANTWSDKMSEMHDTPGIDTKIENFENIRTQRRHYPFVADNISEEVKDVIAKEIANEAIGSKAAAGIETKIENYENIRTQRQHYAFIADNVTEERKDTNTEDAAAEGETETNGEEMNESEAAAGIETYVENDEDIRTQRQHFPFTADNVSEEVKDTNGEMASEGEIEVDVEETIESEATAGVATKIENFENIRTQRRHFPGSTSSLEWNIIVMPTKFNKNHEPPTFKFLSIIY</sequence>
<reference evidence="2" key="1">
    <citation type="journal article" date="2020" name="bioRxiv">
        <title>Chromosome-level reference genome of the European wasp spider Argiope bruennichi: a resource for studies on range expansion and evolutionary adaptation.</title>
        <authorList>
            <person name="Sheffer M.M."/>
            <person name="Hoppe A."/>
            <person name="Krehenwinkel H."/>
            <person name="Uhl G."/>
            <person name="Kuss A.W."/>
            <person name="Jensen L."/>
            <person name="Jensen C."/>
            <person name="Gillespie R.G."/>
            <person name="Hoff K.J."/>
            <person name="Prost S."/>
        </authorList>
    </citation>
    <scope>NUCLEOTIDE SEQUENCE</scope>
</reference>
<reference evidence="2" key="2">
    <citation type="submission" date="2020-06" db="EMBL/GenBank/DDBJ databases">
        <authorList>
            <person name="Sheffer M."/>
        </authorList>
    </citation>
    <scope>NUCLEOTIDE SEQUENCE</scope>
</reference>
<organism evidence="2 3">
    <name type="scientific">Argiope bruennichi</name>
    <name type="common">Wasp spider</name>
    <name type="synonym">Aranea bruennichi</name>
    <dbReference type="NCBI Taxonomy" id="94029"/>
    <lineage>
        <taxon>Eukaryota</taxon>
        <taxon>Metazoa</taxon>
        <taxon>Ecdysozoa</taxon>
        <taxon>Arthropoda</taxon>
        <taxon>Chelicerata</taxon>
        <taxon>Arachnida</taxon>
        <taxon>Araneae</taxon>
        <taxon>Araneomorphae</taxon>
        <taxon>Entelegynae</taxon>
        <taxon>Araneoidea</taxon>
        <taxon>Araneidae</taxon>
        <taxon>Argiope</taxon>
    </lineage>
</organism>
<name>A0A8T0G0T6_ARGBR</name>
<dbReference type="EMBL" id="JABXBU010000001">
    <property type="protein sequence ID" value="KAF8796058.1"/>
    <property type="molecule type" value="Genomic_DNA"/>
</dbReference>
<dbReference type="Proteomes" id="UP000807504">
    <property type="component" value="Unassembled WGS sequence"/>
</dbReference>
<proteinExistence type="predicted"/>
<feature type="compositionally biased region" description="Acidic residues" evidence="1">
    <location>
        <begin position="121"/>
        <end position="136"/>
    </location>
</feature>
<evidence type="ECO:0000313" key="3">
    <source>
        <dbReference type="Proteomes" id="UP000807504"/>
    </source>
</evidence>
<gene>
    <name evidence="2" type="ORF">HNY73_000485</name>
</gene>
<dbReference type="AlphaFoldDB" id="A0A8T0G0T6"/>
<accession>A0A8T0G0T6</accession>
<evidence type="ECO:0000256" key="1">
    <source>
        <dbReference type="SAM" id="MobiDB-lite"/>
    </source>
</evidence>
<feature type="region of interest" description="Disordered" evidence="1">
    <location>
        <begin position="109"/>
        <end position="136"/>
    </location>
</feature>
<protein>
    <submittedName>
        <fullName evidence="2">Uncharacterized protein</fullName>
    </submittedName>
</protein>
<keyword evidence="3" id="KW-1185">Reference proteome</keyword>
<evidence type="ECO:0000313" key="2">
    <source>
        <dbReference type="EMBL" id="KAF8796058.1"/>
    </source>
</evidence>